<dbReference type="Proteomes" id="UP001165121">
    <property type="component" value="Unassembled WGS sequence"/>
</dbReference>
<dbReference type="EMBL" id="BSXT01001478">
    <property type="protein sequence ID" value="GMF42833.1"/>
    <property type="molecule type" value="Genomic_DNA"/>
</dbReference>
<dbReference type="OrthoDB" id="95864at2759"/>
<reference evidence="2" key="1">
    <citation type="submission" date="2023-04" db="EMBL/GenBank/DDBJ databases">
        <title>Phytophthora fragariaefolia NBRC 109709.</title>
        <authorList>
            <person name="Ichikawa N."/>
            <person name="Sato H."/>
            <person name="Tonouchi N."/>
        </authorList>
    </citation>
    <scope>NUCLEOTIDE SEQUENCE</scope>
    <source>
        <strain evidence="2">NBRC 109709</strain>
    </source>
</reference>
<comment type="caution">
    <text evidence="2">The sequence shown here is derived from an EMBL/GenBank/DDBJ whole genome shotgun (WGS) entry which is preliminary data.</text>
</comment>
<name>A0A9W6XPD4_9STRA</name>
<accession>A0A9W6XPD4</accession>
<evidence type="ECO:0000313" key="2">
    <source>
        <dbReference type="EMBL" id="GMF42833.1"/>
    </source>
</evidence>
<organism evidence="2 3">
    <name type="scientific">Phytophthora fragariaefolia</name>
    <dbReference type="NCBI Taxonomy" id="1490495"/>
    <lineage>
        <taxon>Eukaryota</taxon>
        <taxon>Sar</taxon>
        <taxon>Stramenopiles</taxon>
        <taxon>Oomycota</taxon>
        <taxon>Peronosporomycetes</taxon>
        <taxon>Peronosporales</taxon>
        <taxon>Peronosporaceae</taxon>
        <taxon>Phytophthora</taxon>
    </lineage>
</organism>
<dbReference type="AlphaFoldDB" id="A0A9W6XPD4"/>
<gene>
    <name evidence="2" type="ORF">Pfra01_001419600</name>
</gene>
<evidence type="ECO:0000313" key="3">
    <source>
        <dbReference type="Proteomes" id="UP001165121"/>
    </source>
</evidence>
<feature type="compositionally biased region" description="Basic and acidic residues" evidence="1">
    <location>
        <begin position="44"/>
        <end position="66"/>
    </location>
</feature>
<feature type="region of interest" description="Disordered" evidence="1">
    <location>
        <begin position="43"/>
        <end position="68"/>
    </location>
</feature>
<proteinExistence type="predicted"/>
<keyword evidence="3" id="KW-1185">Reference proteome</keyword>
<protein>
    <submittedName>
        <fullName evidence="2">Unnamed protein product</fullName>
    </submittedName>
</protein>
<sequence length="100" mass="11367">MGLRVPKLTSKGLPPSRFQEPGIWTYPCMVCYWFVQDPSAIEDGEPRTPAKPLEELEQDEPGRDQKWGCSEEPLLAHISADLKAKLVPAFERNLISERFP</sequence>
<evidence type="ECO:0000256" key="1">
    <source>
        <dbReference type="SAM" id="MobiDB-lite"/>
    </source>
</evidence>